<dbReference type="PANTHER" id="PTHR30509:SF9">
    <property type="entry name" value="MULTIDRUG RESISTANCE PROTEIN MDTO"/>
    <property type="match status" value="1"/>
</dbReference>
<sequence>MPSATSKTSRVRPLPLSGLLRLGRPSDIWYKPALSVVVAVAPPNLTLLALGHLDLAAYTMAGSLCALYAHNRPYAARARTLARVVLGMVAGLAVALLTASLTTNAVVLVTVGALLAAVQKMLCDATRIGPPGNVIFTFITSASLFVPQTLGQVPGHVGLAAAAGVWSWLVGMAPGLLRPHGPERRATAHALIATAAFAETRTPAARAGAAAVVHTAWQTLLFTGARSAPRRALERLVVRAEVALAAPTDSDPERLRAWARALRGTGPVPEPDDLGEAADDLLGVEAELDSPARPLHRRLGPLAPLALRTALGCALAGYASLALGIGRPYWALVTAAALYQANVTLTWRRGVQRVVGNLVGVLLFAAIAPLAHLSDLALILCGLAFNFGAEALISRNYWLGSVCVTPMALLITEFGHYQEPGALMVDRVLDTLVGALIGFVAAIAVTNRRAGDRIEHALAAVDSARERAAAVVSAQQPDPAALEAARRTLVAAVVDLRAAADAAAGEWWLAALPEERVLHAEQAGHRTLAATIRRQGLHISEGART</sequence>
<evidence type="ECO:0000256" key="7">
    <source>
        <dbReference type="SAM" id="Phobius"/>
    </source>
</evidence>
<dbReference type="Proteomes" id="UP001523219">
    <property type="component" value="Unassembled WGS sequence"/>
</dbReference>
<evidence type="ECO:0000256" key="4">
    <source>
        <dbReference type="ARBA" id="ARBA00022989"/>
    </source>
</evidence>
<dbReference type="RefSeq" id="WP_252422703.1">
    <property type="nucleotide sequence ID" value="NZ_JAMWMR010000004.1"/>
</dbReference>
<protein>
    <submittedName>
        <fullName evidence="9">FUSC family protein</fullName>
    </submittedName>
</protein>
<keyword evidence="10" id="KW-1185">Reference proteome</keyword>
<keyword evidence="5 7" id="KW-0472">Membrane</keyword>
<organism evidence="9 10">
    <name type="scientific">Streptomyces macrolidinus</name>
    <dbReference type="NCBI Taxonomy" id="2952607"/>
    <lineage>
        <taxon>Bacteria</taxon>
        <taxon>Bacillati</taxon>
        <taxon>Actinomycetota</taxon>
        <taxon>Actinomycetes</taxon>
        <taxon>Kitasatosporales</taxon>
        <taxon>Streptomycetaceae</taxon>
        <taxon>Streptomyces</taxon>
    </lineage>
</organism>
<reference evidence="9 10" key="1">
    <citation type="submission" date="2022-05" db="EMBL/GenBank/DDBJ databases">
        <title>Streptomyces sp. nov. RY43-2 isolated from soil of a peat swamp forest.</title>
        <authorList>
            <person name="Kanchanasin P."/>
            <person name="Tanasupawat S."/>
            <person name="Phongsopitanun W."/>
        </authorList>
    </citation>
    <scope>NUCLEOTIDE SEQUENCE [LARGE SCALE GENOMIC DNA]</scope>
    <source>
        <strain evidence="9 10">RY43-2</strain>
    </source>
</reference>
<name>A0ABT0ZA54_9ACTN</name>
<dbReference type="EMBL" id="JAMWMR010000004">
    <property type="protein sequence ID" value="MCN9240327.1"/>
    <property type="molecule type" value="Genomic_DNA"/>
</dbReference>
<comment type="subcellular location">
    <subcellularLocation>
        <location evidence="1">Cell membrane</location>
        <topology evidence="1">Multi-pass membrane protein</topology>
    </subcellularLocation>
</comment>
<comment type="similarity">
    <text evidence="6">Belongs to the YccS/YhfK family.</text>
</comment>
<evidence type="ECO:0000256" key="6">
    <source>
        <dbReference type="ARBA" id="ARBA00043993"/>
    </source>
</evidence>
<feature type="domain" description="Integral membrane bound transporter" evidence="8">
    <location>
        <begin position="315"/>
        <end position="440"/>
    </location>
</feature>
<evidence type="ECO:0000259" key="8">
    <source>
        <dbReference type="Pfam" id="PF13515"/>
    </source>
</evidence>
<evidence type="ECO:0000313" key="10">
    <source>
        <dbReference type="Proteomes" id="UP001523219"/>
    </source>
</evidence>
<accession>A0ABT0ZA54</accession>
<keyword evidence="2" id="KW-1003">Cell membrane</keyword>
<dbReference type="Pfam" id="PF13515">
    <property type="entry name" value="FUSC_2"/>
    <property type="match status" value="1"/>
</dbReference>
<feature type="transmembrane region" description="Helical" evidence="7">
    <location>
        <begin position="157"/>
        <end position="177"/>
    </location>
</feature>
<keyword evidence="4 7" id="KW-1133">Transmembrane helix</keyword>
<feature type="transmembrane region" description="Helical" evidence="7">
    <location>
        <begin position="105"/>
        <end position="122"/>
    </location>
</feature>
<evidence type="ECO:0000256" key="1">
    <source>
        <dbReference type="ARBA" id="ARBA00004651"/>
    </source>
</evidence>
<keyword evidence="3 7" id="KW-0812">Transmembrane</keyword>
<proteinExistence type="inferred from homology"/>
<feature type="transmembrane region" description="Helical" evidence="7">
    <location>
        <begin position="428"/>
        <end position="446"/>
    </location>
</feature>
<feature type="transmembrane region" description="Helical" evidence="7">
    <location>
        <begin position="397"/>
        <end position="416"/>
    </location>
</feature>
<evidence type="ECO:0000256" key="5">
    <source>
        <dbReference type="ARBA" id="ARBA00023136"/>
    </source>
</evidence>
<evidence type="ECO:0000313" key="9">
    <source>
        <dbReference type="EMBL" id="MCN9240327.1"/>
    </source>
</evidence>
<evidence type="ECO:0000256" key="3">
    <source>
        <dbReference type="ARBA" id="ARBA00022692"/>
    </source>
</evidence>
<comment type="caution">
    <text evidence="9">The sequence shown here is derived from an EMBL/GenBank/DDBJ whole genome shotgun (WGS) entry which is preliminary data.</text>
</comment>
<gene>
    <name evidence="9" type="ORF">NGF19_05880</name>
</gene>
<dbReference type="PANTHER" id="PTHR30509">
    <property type="entry name" value="P-HYDROXYBENZOIC ACID EFFLUX PUMP SUBUNIT-RELATED"/>
    <property type="match status" value="1"/>
</dbReference>
<dbReference type="InterPro" id="IPR049453">
    <property type="entry name" value="Memb_transporter_dom"/>
</dbReference>
<feature type="transmembrane region" description="Helical" evidence="7">
    <location>
        <begin position="359"/>
        <end position="385"/>
    </location>
</feature>
<evidence type="ECO:0000256" key="2">
    <source>
        <dbReference type="ARBA" id="ARBA00022475"/>
    </source>
</evidence>